<dbReference type="EMBL" id="QRZM01000001">
    <property type="protein sequence ID" value="RGV78366.1"/>
    <property type="molecule type" value="Genomic_DNA"/>
</dbReference>
<dbReference type="InterPro" id="IPR003808">
    <property type="entry name" value="Fe-S_metab-assoc_dom"/>
</dbReference>
<accession>A0A412ZDS4</accession>
<dbReference type="Pfam" id="PF02657">
    <property type="entry name" value="SufE"/>
    <property type="match status" value="1"/>
</dbReference>
<reference evidence="3 4" key="1">
    <citation type="submission" date="2018-08" db="EMBL/GenBank/DDBJ databases">
        <title>A genome reference for cultivated species of the human gut microbiota.</title>
        <authorList>
            <person name="Zou Y."/>
            <person name="Xue W."/>
            <person name="Luo G."/>
        </authorList>
    </citation>
    <scope>NUCLEOTIDE SEQUENCE [LARGE SCALE GENOMIC DNA]</scope>
    <source>
        <strain evidence="3 4">AF14-18</strain>
    </source>
</reference>
<name>A0A412ZDS4_9FIRM</name>
<comment type="caution">
    <text evidence="3">The sequence shown here is derived from an EMBL/GenBank/DDBJ whole genome shotgun (WGS) entry which is preliminary data.</text>
</comment>
<gene>
    <name evidence="3" type="ORF">DWW02_01100</name>
</gene>
<protein>
    <submittedName>
        <fullName evidence="3">SufE family protein</fullName>
    </submittedName>
</protein>
<dbReference type="RefSeq" id="WP_002570406.1">
    <property type="nucleotide sequence ID" value="NZ_CATYQV010000017.1"/>
</dbReference>
<evidence type="ECO:0000313" key="4">
    <source>
        <dbReference type="Proteomes" id="UP000284543"/>
    </source>
</evidence>
<dbReference type="Proteomes" id="UP000284543">
    <property type="component" value="Unassembled WGS sequence"/>
</dbReference>
<dbReference type="PANTHER" id="PTHR43597">
    <property type="entry name" value="SULFUR ACCEPTOR PROTEIN CSDE"/>
    <property type="match status" value="1"/>
</dbReference>
<evidence type="ECO:0000313" key="3">
    <source>
        <dbReference type="EMBL" id="RGV78366.1"/>
    </source>
</evidence>
<organism evidence="3 4">
    <name type="scientific">Enterocloster bolteae</name>
    <dbReference type="NCBI Taxonomy" id="208479"/>
    <lineage>
        <taxon>Bacteria</taxon>
        <taxon>Bacillati</taxon>
        <taxon>Bacillota</taxon>
        <taxon>Clostridia</taxon>
        <taxon>Lachnospirales</taxon>
        <taxon>Lachnospiraceae</taxon>
        <taxon>Enterocloster</taxon>
    </lineage>
</organism>
<proteinExistence type="inferred from homology"/>
<dbReference type="AlphaFoldDB" id="A0A412ZDS4"/>
<dbReference type="PANTHER" id="PTHR43597:SF5">
    <property type="entry name" value="SUFE-LIKE PROTEIN 2, CHLOROPLASTIC"/>
    <property type="match status" value="1"/>
</dbReference>
<evidence type="ECO:0000259" key="2">
    <source>
        <dbReference type="Pfam" id="PF02657"/>
    </source>
</evidence>
<sequence>MDEKDQTDICQSDICQTDICRAEKKYIDSLLRLQDPGAQCEYLLMLGMEKPLLDSLRVDRYRIGGCRTAIWLRAEDRDGMVHFYSDSDSLLVRGVLSILEELYQARTPEIIKSHPMRFLDYISDDVIYPEIKENGLSKCYQILARM</sequence>
<evidence type="ECO:0000256" key="1">
    <source>
        <dbReference type="ARBA" id="ARBA00010282"/>
    </source>
</evidence>
<dbReference type="SUPFAM" id="SSF82649">
    <property type="entry name" value="SufE/NifU"/>
    <property type="match status" value="1"/>
</dbReference>
<comment type="similarity">
    <text evidence="1">Belongs to the SufE family.</text>
</comment>
<dbReference type="Gene3D" id="3.90.1010.10">
    <property type="match status" value="1"/>
</dbReference>
<feature type="domain" description="Fe-S metabolism associated" evidence="2">
    <location>
        <begin position="29"/>
        <end position="138"/>
    </location>
</feature>